<name>A0ABM2XDS4_MESAU</name>
<evidence type="ECO:0000256" key="1">
    <source>
        <dbReference type="SAM" id="MobiDB-lite"/>
    </source>
</evidence>
<accession>A0ABM2XDS4</accession>
<evidence type="ECO:0000313" key="2">
    <source>
        <dbReference type="Proteomes" id="UP000886700"/>
    </source>
</evidence>
<protein>
    <submittedName>
        <fullName evidence="3">Uncharacterized protein LOC121140291</fullName>
    </submittedName>
</protein>
<organism evidence="2 3">
    <name type="scientific">Mesocricetus auratus</name>
    <name type="common">Golden hamster</name>
    <dbReference type="NCBI Taxonomy" id="10036"/>
    <lineage>
        <taxon>Eukaryota</taxon>
        <taxon>Metazoa</taxon>
        <taxon>Chordata</taxon>
        <taxon>Craniata</taxon>
        <taxon>Vertebrata</taxon>
        <taxon>Euteleostomi</taxon>
        <taxon>Mammalia</taxon>
        <taxon>Eutheria</taxon>
        <taxon>Euarchontoglires</taxon>
        <taxon>Glires</taxon>
        <taxon>Rodentia</taxon>
        <taxon>Myomorpha</taxon>
        <taxon>Muroidea</taxon>
        <taxon>Cricetidae</taxon>
        <taxon>Cricetinae</taxon>
        <taxon>Mesocricetus</taxon>
    </lineage>
</organism>
<dbReference type="Proteomes" id="UP000886700">
    <property type="component" value="Unplaced"/>
</dbReference>
<proteinExistence type="predicted"/>
<reference evidence="3" key="1">
    <citation type="submission" date="2025-08" db="UniProtKB">
        <authorList>
            <consortium name="RefSeq"/>
        </authorList>
    </citation>
    <scope>IDENTIFICATION</scope>
    <source>
        <tissue evidence="3">Liver</tissue>
    </source>
</reference>
<keyword evidence="2" id="KW-1185">Reference proteome</keyword>
<evidence type="ECO:0000313" key="3">
    <source>
        <dbReference type="RefSeq" id="XP_040600920.1"/>
    </source>
</evidence>
<feature type="region of interest" description="Disordered" evidence="1">
    <location>
        <begin position="1"/>
        <end position="22"/>
    </location>
</feature>
<dbReference type="GeneID" id="121140291"/>
<sequence>MTFPDPLAPRKDTGPFPSSLHTAEKQSFPSYWAEGPCTLNKPTVKTKPTAADRELPGVTHTACHALEQSPHFLHNPPFASLLSHRTDKCPEIPQGLAWCLHATEPHCWQVPSLEEAECCLHQDLPAHHTPLAGHLLRSSPRPYKYCVCHFLFLLHKDGSRSQGSLPSSRRATPWSWSRTLSWGTPPSRTSPWPRTLWPTPSPWPRTLWSTPSPWPRTLWPTPSPWPRTLWSTSLRNQKK</sequence>
<dbReference type="RefSeq" id="XP_040600920.1">
    <property type="nucleotide sequence ID" value="XM_040744986.1"/>
</dbReference>
<gene>
    <name evidence="3" type="primary">LOC121140291</name>
</gene>